<evidence type="ECO:0000313" key="2">
    <source>
        <dbReference type="Proteomes" id="UP000825935"/>
    </source>
</evidence>
<sequence>MPSVNPRKEMMMISEGHSEVRSTVPYINSVYIHP</sequence>
<organism evidence="1 2">
    <name type="scientific">Ceratopteris richardii</name>
    <name type="common">Triangle waterfern</name>
    <dbReference type="NCBI Taxonomy" id="49495"/>
    <lineage>
        <taxon>Eukaryota</taxon>
        <taxon>Viridiplantae</taxon>
        <taxon>Streptophyta</taxon>
        <taxon>Embryophyta</taxon>
        <taxon>Tracheophyta</taxon>
        <taxon>Polypodiopsida</taxon>
        <taxon>Polypodiidae</taxon>
        <taxon>Polypodiales</taxon>
        <taxon>Pteridineae</taxon>
        <taxon>Pteridaceae</taxon>
        <taxon>Parkerioideae</taxon>
        <taxon>Ceratopteris</taxon>
    </lineage>
</organism>
<accession>A0A8T2QHB7</accession>
<dbReference type="AlphaFoldDB" id="A0A8T2QHB7"/>
<keyword evidence="2" id="KW-1185">Reference proteome</keyword>
<name>A0A8T2QHB7_CERRI</name>
<protein>
    <submittedName>
        <fullName evidence="1">Uncharacterized protein</fullName>
    </submittedName>
</protein>
<evidence type="ECO:0000313" key="1">
    <source>
        <dbReference type="EMBL" id="KAH7283542.1"/>
    </source>
</evidence>
<dbReference type="Proteomes" id="UP000825935">
    <property type="component" value="Chromosome 34"/>
</dbReference>
<reference evidence="1" key="1">
    <citation type="submission" date="2021-08" db="EMBL/GenBank/DDBJ databases">
        <title>WGS assembly of Ceratopteris richardii.</title>
        <authorList>
            <person name="Marchant D.B."/>
            <person name="Chen G."/>
            <person name="Jenkins J."/>
            <person name="Shu S."/>
            <person name="Leebens-Mack J."/>
            <person name="Grimwood J."/>
            <person name="Schmutz J."/>
            <person name="Soltis P."/>
            <person name="Soltis D."/>
            <person name="Chen Z.-H."/>
        </authorList>
    </citation>
    <scope>NUCLEOTIDE SEQUENCE</scope>
    <source>
        <strain evidence="1">Whitten #5841</strain>
        <tissue evidence="1">Leaf</tissue>
    </source>
</reference>
<dbReference type="EMBL" id="CM035439">
    <property type="protein sequence ID" value="KAH7283542.1"/>
    <property type="molecule type" value="Genomic_DNA"/>
</dbReference>
<gene>
    <name evidence="1" type="ORF">KP509_34G012500</name>
</gene>
<proteinExistence type="predicted"/>
<comment type="caution">
    <text evidence="1">The sequence shown here is derived from an EMBL/GenBank/DDBJ whole genome shotgun (WGS) entry which is preliminary data.</text>
</comment>